<dbReference type="SUPFAM" id="SSF52540">
    <property type="entry name" value="P-loop containing nucleoside triphosphate hydrolases"/>
    <property type="match status" value="1"/>
</dbReference>
<evidence type="ECO:0000313" key="2">
    <source>
        <dbReference type="Proteomes" id="UP000739565"/>
    </source>
</evidence>
<keyword evidence="2" id="KW-1185">Reference proteome</keyword>
<dbReference type="RefSeq" id="WP_259661427.1">
    <property type="nucleotide sequence ID" value="NZ_JAHXRI010000007.1"/>
</dbReference>
<proteinExistence type="predicted"/>
<evidence type="ECO:0008006" key="3">
    <source>
        <dbReference type="Google" id="ProtNLM"/>
    </source>
</evidence>
<comment type="caution">
    <text evidence="1">The sequence shown here is derived from an EMBL/GenBank/DDBJ whole genome shotgun (WGS) entry which is preliminary data.</text>
</comment>
<organism evidence="1 2">
    <name type="scientific">Zwartia hollandica</name>
    <dbReference type="NCBI Taxonomy" id="324606"/>
    <lineage>
        <taxon>Bacteria</taxon>
        <taxon>Pseudomonadati</taxon>
        <taxon>Pseudomonadota</taxon>
        <taxon>Betaproteobacteria</taxon>
        <taxon>Burkholderiales</taxon>
        <taxon>Alcaligenaceae</taxon>
        <taxon>Zwartia</taxon>
    </lineage>
</organism>
<protein>
    <recommendedName>
        <fullName evidence="3">Sulfotransferase domain-containing protein</fullName>
    </recommendedName>
</protein>
<reference evidence="1" key="1">
    <citation type="submission" date="2021-07" db="EMBL/GenBank/DDBJ databases">
        <title>New genus and species of the family Alcaligenaceae.</title>
        <authorList>
            <person name="Hahn M.W."/>
        </authorList>
    </citation>
    <scope>NUCLEOTIDE SEQUENCE</scope>
    <source>
        <strain evidence="1">LF4-65</strain>
    </source>
</reference>
<dbReference type="EMBL" id="JAHXRI010000007">
    <property type="protein sequence ID" value="MBZ1351026.1"/>
    <property type="molecule type" value="Genomic_DNA"/>
</dbReference>
<dbReference type="Proteomes" id="UP000739565">
    <property type="component" value="Unassembled WGS sequence"/>
</dbReference>
<dbReference type="Gene3D" id="3.40.50.300">
    <property type="entry name" value="P-loop containing nucleotide triphosphate hydrolases"/>
    <property type="match status" value="1"/>
</dbReference>
<dbReference type="InterPro" id="IPR027417">
    <property type="entry name" value="P-loop_NTPase"/>
</dbReference>
<gene>
    <name evidence="1" type="ORF">KZZ10_10250</name>
</gene>
<evidence type="ECO:0000313" key="1">
    <source>
        <dbReference type="EMBL" id="MBZ1351026.1"/>
    </source>
</evidence>
<sequence>MRKLFLHIGANKTGSTALQFFLNSNYLKLLEEGFLYPRVGCIGDSHLGISAKLGFTSDPELKTLADINLAEIHTQFNKEVNLHTPHTVIVSSESFVLPGDPKAVKRFFCDFDVKIVLYLRRHDHWLRSLYNQAVKTSYNPSWPRGINGYLQYLSTPNIAKQVAYINYRWLVSRWAKEFGESNVFCIPYEPKFREKSLFEDFHEIAKIPQSIDFSAAHRLNESIPERTLFAIDYINRTNLSVDRKKMLRSYLLSQSEDNKNEKKFDFSNELKIKILTEHIDSYNWIATNYGFFCGTTFFSEPWPKVDVSD</sequence>
<accession>A0A953N8Y3</accession>
<dbReference type="AlphaFoldDB" id="A0A953N8Y3"/>
<name>A0A953N8Y3_9BURK</name>